<dbReference type="Proteomes" id="UP000007590">
    <property type="component" value="Chromosome"/>
</dbReference>
<dbReference type="RefSeq" id="WP_014679757.1">
    <property type="nucleotide sequence ID" value="NC_017770.1"/>
</dbReference>
<dbReference type="EMBL" id="CP003349">
    <property type="protein sequence ID" value="AFD06530.1"/>
    <property type="molecule type" value="Genomic_DNA"/>
</dbReference>
<name>H8KVM7_SOLCM</name>
<evidence type="ECO:0000313" key="1">
    <source>
        <dbReference type="EMBL" id="AFD06530.1"/>
    </source>
</evidence>
<organism evidence="1 2">
    <name type="scientific">Solitalea canadensis (strain ATCC 29591 / DSM 3403 / JCM 21819 / LMG 8368 / NBRC 15130 / NCIMB 12057 / USAM 9D)</name>
    <name type="common">Flexibacter canadensis</name>
    <dbReference type="NCBI Taxonomy" id="929556"/>
    <lineage>
        <taxon>Bacteria</taxon>
        <taxon>Pseudomonadati</taxon>
        <taxon>Bacteroidota</taxon>
        <taxon>Sphingobacteriia</taxon>
        <taxon>Sphingobacteriales</taxon>
        <taxon>Sphingobacteriaceae</taxon>
        <taxon>Solitalea</taxon>
    </lineage>
</organism>
<dbReference type="AlphaFoldDB" id="H8KVM7"/>
<proteinExistence type="predicted"/>
<protein>
    <recommendedName>
        <fullName evidence="3">GAF domain-containing protein</fullName>
    </recommendedName>
</protein>
<dbReference type="InterPro" id="IPR029016">
    <property type="entry name" value="GAF-like_dom_sf"/>
</dbReference>
<dbReference type="STRING" id="929556.Solca_1446"/>
<gene>
    <name evidence="1" type="ordered locus">Solca_1446</name>
</gene>
<keyword evidence="2" id="KW-1185">Reference proteome</keyword>
<dbReference type="SUPFAM" id="SSF55781">
    <property type="entry name" value="GAF domain-like"/>
    <property type="match status" value="1"/>
</dbReference>
<sequence>MKLVELSLPQPDTFPIKGKLTFAPFLEFLKEKVATVSSIERKVYSEIIDRIESCPDLLDTSIDSLKDKEELISLIKLSLMPLAANEETQLMALSSPFPPTLFYYTDAFEKTFLNADGHLKDLTVDPFGSPERDLRFVYKIIFDKCYNLRVGIGGMFMQKWVEGEQNSIKYLKVNLDNRFIKVDVDGELPDISAYLVDLQNTGFSNFDLLKTILPLEKFTLSGFTILTVEDATSEEALSIIKNAVLNMHTQESELTMSQVEDGLKTLLGNRKLCIGIMPFLKVNDQVIIDEEIKSEHILINTMEVCPNHISYRDSARFFEEKKEPLFIPVVDEQAVAQYPYLKTLLDKRIHSYLAIPIYNNGKPLGVLEIGAPDAGFLTTEVMHSVKQATPIIKELFFYMVERFKARMDKLIKKKFTSLQPAVEWKFNEVAWEYLKNKSAIEAPVPDIIFDNVYPLYGAIDVRNSSIERNIAIRKDILNQIAETEDLLDLFSLKVKLPLLEKLLFKCNQFRELTARQLSTEDEVRINDFFRADIADFFEYILKVDTTYLPHIEEYEEATDELTGKFHLHQREYEAGLAKINGVINTYLDKEKEEVQQIYPHYFEKYRTDGVEYNIYIGQSIVPKKPFDSVYLKNLQLWQLTSMVEIARLTKNILPDLDIPLQTTHLILAYRQPISISFRKDERRFDVEGSYNIRYEIMKKRIDKALIKDTKERFTKEDHISIVYSNAKQADEYLQYIEFLQNKGMLAPEVENVELEELQGVSGLNGLRVRVLYNQD</sequence>
<evidence type="ECO:0000313" key="2">
    <source>
        <dbReference type="Proteomes" id="UP000007590"/>
    </source>
</evidence>
<reference evidence="1" key="1">
    <citation type="submission" date="2012-02" db="EMBL/GenBank/DDBJ databases">
        <title>The complete genome of Solitalea canadensis DSM 3403.</title>
        <authorList>
            <consortium name="US DOE Joint Genome Institute (JGI-PGF)"/>
            <person name="Lucas S."/>
            <person name="Copeland A."/>
            <person name="Lapidus A."/>
            <person name="Glavina del Rio T."/>
            <person name="Dalin E."/>
            <person name="Tice H."/>
            <person name="Bruce D."/>
            <person name="Goodwin L."/>
            <person name="Pitluck S."/>
            <person name="Peters L."/>
            <person name="Ovchinnikova G."/>
            <person name="Lu M."/>
            <person name="Kyrpides N."/>
            <person name="Mavromatis K."/>
            <person name="Ivanova N."/>
            <person name="Brettin T."/>
            <person name="Detter J.C."/>
            <person name="Han C."/>
            <person name="Larimer F."/>
            <person name="Land M."/>
            <person name="Hauser L."/>
            <person name="Markowitz V."/>
            <person name="Cheng J.-F."/>
            <person name="Hugenholtz P."/>
            <person name="Woyke T."/>
            <person name="Wu D."/>
            <person name="Spring S."/>
            <person name="Schroeder M."/>
            <person name="Kopitz M."/>
            <person name="Brambilla E."/>
            <person name="Klenk H.-P."/>
            <person name="Eisen J.A."/>
        </authorList>
    </citation>
    <scope>NUCLEOTIDE SEQUENCE</scope>
    <source>
        <strain evidence="1">DSM 3403</strain>
    </source>
</reference>
<dbReference type="KEGG" id="scn:Solca_1446"/>
<dbReference type="HOGENOM" id="CLU_018532_0_0_10"/>
<dbReference type="eggNOG" id="COG2203">
    <property type="taxonomic scope" value="Bacteria"/>
</dbReference>
<dbReference type="OrthoDB" id="627374at2"/>
<dbReference type="Gene3D" id="3.30.450.40">
    <property type="match status" value="1"/>
</dbReference>
<evidence type="ECO:0008006" key="3">
    <source>
        <dbReference type="Google" id="ProtNLM"/>
    </source>
</evidence>
<accession>H8KVM7</accession>